<feature type="region of interest" description="Disordered" evidence="1">
    <location>
        <begin position="57"/>
        <end position="100"/>
    </location>
</feature>
<dbReference type="Proteomes" id="UP000076510">
    <property type="component" value="Unassembled WGS sequence"/>
</dbReference>
<dbReference type="AlphaFoldDB" id="A0A161TIM9"/>
<dbReference type="EMBL" id="LQQY01000009">
    <property type="protein sequence ID" value="KZE51070.1"/>
    <property type="molecule type" value="Genomic_DNA"/>
</dbReference>
<comment type="caution">
    <text evidence="2">The sequence shown here is derived from an EMBL/GenBank/DDBJ whole genome shotgun (WGS) entry which is preliminary data.</text>
</comment>
<feature type="compositionally biased region" description="Basic and acidic residues" evidence="1">
    <location>
        <begin position="91"/>
        <end position="100"/>
    </location>
</feature>
<gene>
    <name evidence="2" type="ORF">AV649_17035</name>
</gene>
<evidence type="ECO:0000256" key="1">
    <source>
        <dbReference type="SAM" id="MobiDB-lite"/>
    </source>
</evidence>
<dbReference type="RefSeq" id="WP_063190986.1">
    <property type="nucleotide sequence ID" value="NZ_LQQY01000009.1"/>
</dbReference>
<organism evidence="2 3">
    <name type="scientific">Rossellomorea marisflavi</name>
    <dbReference type="NCBI Taxonomy" id="189381"/>
    <lineage>
        <taxon>Bacteria</taxon>
        <taxon>Bacillati</taxon>
        <taxon>Bacillota</taxon>
        <taxon>Bacilli</taxon>
        <taxon>Bacillales</taxon>
        <taxon>Bacillaceae</taxon>
        <taxon>Rossellomorea</taxon>
    </lineage>
</organism>
<accession>A0A161TIM9</accession>
<proteinExistence type="predicted"/>
<evidence type="ECO:0000313" key="2">
    <source>
        <dbReference type="EMBL" id="KZE51070.1"/>
    </source>
</evidence>
<protein>
    <submittedName>
        <fullName evidence="2">Uncharacterized protein</fullName>
    </submittedName>
</protein>
<evidence type="ECO:0000313" key="3">
    <source>
        <dbReference type="Proteomes" id="UP000076510"/>
    </source>
</evidence>
<name>A0A161TIM9_9BACI</name>
<reference evidence="3" key="1">
    <citation type="submission" date="2016-01" db="EMBL/GenBank/DDBJ databases">
        <title>Whole genome sequencing of Bhargavaea cecembensis T14.</title>
        <authorList>
            <person name="Hong K.W."/>
        </authorList>
    </citation>
    <scope>NUCLEOTIDE SEQUENCE [LARGE SCALE GENOMIC DNA]</scope>
    <source>
        <strain evidence="3">M19</strain>
    </source>
</reference>
<sequence length="100" mass="11453">MPELEIKFEKLEEKSRKLIIESKKSVEKKIRKVGVRCIWAIFASFGRISCETAATPLQEEHISSKKKRFLDNNPKNKLNPVTNPPQPGHTTEGRQPGDRI</sequence>